<proteinExistence type="predicted"/>
<feature type="non-terminal residue" evidence="1">
    <location>
        <position position="1"/>
    </location>
</feature>
<evidence type="ECO:0000313" key="1">
    <source>
        <dbReference type="EMBL" id="CAG8652329.1"/>
    </source>
</evidence>
<reference evidence="1" key="1">
    <citation type="submission" date="2021-06" db="EMBL/GenBank/DDBJ databases">
        <authorList>
            <person name="Kallberg Y."/>
            <person name="Tangrot J."/>
            <person name="Rosling A."/>
        </authorList>
    </citation>
    <scope>NUCLEOTIDE SEQUENCE</scope>
    <source>
        <strain evidence="1">AZ414A</strain>
    </source>
</reference>
<dbReference type="SUPFAM" id="SSF56219">
    <property type="entry name" value="DNase I-like"/>
    <property type="match status" value="1"/>
</dbReference>
<accession>A0A9N9DTY9</accession>
<dbReference type="EMBL" id="CAJVPK010006683">
    <property type="protein sequence ID" value="CAG8652329.1"/>
    <property type="molecule type" value="Genomic_DNA"/>
</dbReference>
<comment type="caution">
    <text evidence="1">The sequence shown here is derived from an EMBL/GenBank/DDBJ whole genome shotgun (WGS) entry which is preliminary data.</text>
</comment>
<keyword evidence="2" id="KW-1185">Reference proteome</keyword>
<sequence length="162" mass="18898">FDIVDIAETNCGESKGQWYKDNKDKFRIHCSGNGKGTGVALIISKTLNKYVCKKREYEGRAICVDLVLPKKMTICVMQIYLPIPSPAIDRNNNSHLQFPERYIWKRDNSNEKSRIDAIWMSHRWSDKIMSCFLDNIKLITSSNHKLLDEKRWLKFAELVTVE</sequence>
<dbReference type="InterPro" id="IPR036691">
    <property type="entry name" value="Endo/exonu/phosph_ase_sf"/>
</dbReference>
<feature type="non-terminal residue" evidence="1">
    <location>
        <position position="162"/>
    </location>
</feature>
<gene>
    <name evidence="1" type="ORF">DEBURN_LOCUS11496</name>
</gene>
<evidence type="ECO:0000313" key="2">
    <source>
        <dbReference type="Proteomes" id="UP000789706"/>
    </source>
</evidence>
<dbReference type="Proteomes" id="UP000789706">
    <property type="component" value="Unassembled WGS sequence"/>
</dbReference>
<name>A0A9N9DTY9_9GLOM</name>
<dbReference type="AlphaFoldDB" id="A0A9N9DTY9"/>
<dbReference type="OrthoDB" id="3264871at2759"/>
<protein>
    <submittedName>
        <fullName evidence="1">11642_t:CDS:1</fullName>
    </submittedName>
</protein>
<organism evidence="1 2">
    <name type="scientific">Diversispora eburnea</name>
    <dbReference type="NCBI Taxonomy" id="1213867"/>
    <lineage>
        <taxon>Eukaryota</taxon>
        <taxon>Fungi</taxon>
        <taxon>Fungi incertae sedis</taxon>
        <taxon>Mucoromycota</taxon>
        <taxon>Glomeromycotina</taxon>
        <taxon>Glomeromycetes</taxon>
        <taxon>Diversisporales</taxon>
        <taxon>Diversisporaceae</taxon>
        <taxon>Diversispora</taxon>
    </lineage>
</organism>